<reference evidence="2 3" key="1">
    <citation type="submission" date="2017-10" db="EMBL/GenBank/DDBJ databases">
        <title>Frigbacter circumglobatus gen. nov. sp. nov., isolated from sediment cultured in situ.</title>
        <authorList>
            <person name="Zhao Z."/>
        </authorList>
    </citation>
    <scope>NUCLEOTIDE SEQUENCE [LARGE SCALE GENOMIC DNA]</scope>
    <source>
        <strain evidence="2 3">ZYL</strain>
    </source>
</reference>
<evidence type="ECO:0000313" key="3">
    <source>
        <dbReference type="Proteomes" id="UP000229730"/>
    </source>
</evidence>
<keyword evidence="2" id="KW-0456">Lyase</keyword>
<dbReference type="SUPFAM" id="SSF52096">
    <property type="entry name" value="ClpP/crotonase"/>
    <property type="match status" value="1"/>
</dbReference>
<dbReference type="EMBL" id="PDEM01000009">
    <property type="protein sequence ID" value="PHZ86122.1"/>
    <property type="molecule type" value="Genomic_DNA"/>
</dbReference>
<sequence>MLFDNKSLTTMSLDYSSSVAIVTLARPEARNAINRAFIEDFKTILTELAQDSNPARALLIIAEGKGFCAGADLKDQTGEMPPNLGPMLRQNYNPLIRQLKALPLPTVVAVNGAAAGAGMSLVCACDMAIAADDAYFLQAFVNIALVPDAGSTYFLPRFVGRARAASMMMLGEKLSAQDALDYGIISQVVTAQHLHAEALALAQKLAAMPTQAVIAIRHLLDGSEHNSLDQQLDAEADAQQMAGRSEDFMEGVTAFLQKRPAKFSGK</sequence>
<dbReference type="AlphaFoldDB" id="A0A2G4YUV6"/>
<dbReference type="GO" id="GO:0016853">
    <property type="term" value="F:isomerase activity"/>
    <property type="evidence" value="ECO:0007669"/>
    <property type="project" value="UniProtKB-KW"/>
</dbReference>
<organism evidence="2 3">
    <name type="scientific">Paremcibacter congregatus</name>
    <dbReference type="NCBI Taxonomy" id="2043170"/>
    <lineage>
        <taxon>Bacteria</taxon>
        <taxon>Pseudomonadati</taxon>
        <taxon>Pseudomonadota</taxon>
        <taxon>Alphaproteobacteria</taxon>
        <taxon>Emcibacterales</taxon>
        <taxon>Emcibacteraceae</taxon>
        <taxon>Paremcibacter</taxon>
    </lineage>
</organism>
<dbReference type="Gene3D" id="1.10.12.10">
    <property type="entry name" value="Lyase 2-enoyl-coa Hydratase, Chain A, domain 2"/>
    <property type="match status" value="1"/>
</dbReference>
<name>A0A2G4YUV6_9PROT</name>
<evidence type="ECO:0000313" key="2">
    <source>
        <dbReference type="EMBL" id="PHZ86122.1"/>
    </source>
</evidence>
<proteinExistence type="inferred from homology"/>
<dbReference type="Gene3D" id="3.90.226.10">
    <property type="entry name" value="2-enoyl-CoA Hydratase, Chain A, domain 1"/>
    <property type="match status" value="1"/>
</dbReference>
<keyword evidence="2" id="KW-0413">Isomerase</keyword>
<dbReference type="RefSeq" id="WP_099471706.1">
    <property type="nucleotide sequence ID" value="NZ_CP041025.1"/>
</dbReference>
<dbReference type="PANTHER" id="PTHR43459:SF1">
    <property type="entry name" value="EG:BACN32G11.4 PROTEIN"/>
    <property type="match status" value="1"/>
</dbReference>
<accession>A0A2G4YUV6</accession>
<dbReference type="CDD" id="cd06558">
    <property type="entry name" value="crotonase-like"/>
    <property type="match status" value="1"/>
</dbReference>
<gene>
    <name evidence="2" type="ORF">CRD36_05485</name>
</gene>
<dbReference type="InterPro" id="IPR014748">
    <property type="entry name" value="Enoyl-CoA_hydra_C"/>
</dbReference>
<dbReference type="Proteomes" id="UP000229730">
    <property type="component" value="Unassembled WGS sequence"/>
</dbReference>
<dbReference type="OrthoDB" id="9781757at2"/>
<dbReference type="PANTHER" id="PTHR43459">
    <property type="entry name" value="ENOYL-COA HYDRATASE"/>
    <property type="match status" value="1"/>
</dbReference>
<dbReference type="InterPro" id="IPR029045">
    <property type="entry name" value="ClpP/crotonase-like_dom_sf"/>
</dbReference>
<dbReference type="InterPro" id="IPR001753">
    <property type="entry name" value="Enoyl-CoA_hydra/iso"/>
</dbReference>
<dbReference type="Pfam" id="PF00378">
    <property type="entry name" value="ECH_1"/>
    <property type="match status" value="1"/>
</dbReference>
<evidence type="ECO:0000256" key="1">
    <source>
        <dbReference type="ARBA" id="ARBA00005254"/>
    </source>
</evidence>
<comment type="similarity">
    <text evidence="1">Belongs to the enoyl-CoA hydratase/isomerase family.</text>
</comment>
<protein>
    <submittedName>
        <fullName evidence="2">2-(1,2-epoxy-1,2-dihydrophenyl)acetyl-CoA isomerase</fullName>
        <ecNumber evidence="2">4.2.1.17</ecNumber>
    </submittedName>
</protein>
<dbReference type="InParanoid" id="A0A2G4YUV6"/>
<keyword evidence="3" id="KW-1185">Reference proteome</keyword>
<comment type="caution">
    <text evidence="2">The sequence shown here is derived from an EMBL/GenBank/DDBJ whole genome shotgun (WGS) entry which is preliminary data.</text>
</comment>
<dbReference type="GO" id="GO:0004300">
    <property type="term" value="F:enoyl-CoA hydratase activity"/>
    <property type="evidence" value="ECO:0007669"/>
    <property type="project" value="UniProtKB-EC"/>
</dbReference>
<dbReference type="EC" id="4.2.1.17" evidence="2"/>